<accession>A0A840TW48</accession>
<keyword evidence="5" id="KW-1185">Reference proteome</keyword>
<evidence type="ECO:0000313" key="4">
    <source>
        <dbReference type="EMBL" id="MBB5285812.1"/>
    </source>
</evidence>
<dbReference type="GO" id="GO:0044718">
    <property type="term" value="P:siderophore transmembrane transport"/>
    <property type="evidence" value="ECO:0007669"/>
    <property type="project" value="TreeGrafter"/>
</dbReference>
<comment type="caution">
    <text evidence="4">The sequence shown here is derived from an EMBL/GenBank/DDBJ whole genome shotgun (WGS) entry which is preliminary data.</text>
</comment>
<evidence type="ECO:0000256" key="1">
    <source>
        <dbReference type="ARBA" id="ARBA00022729"/>
    </source>
</evidence>
<feature type="domain" description="TonB-dependent receptor plug" evidence="3">
    <location>
        <begin position="121"/>
        <end position="228"/>
    </location>
</feature>
<reference evidence="4 5" key="1">
    <citation type="submission" date="2020-08" db="EMBL/GenBank/DDBJ databases">
        <title>Genomic Encyclopedia of Type Strains, Phase IV (KMG-IV): sequencing the most valuable type-strain genomes for metagenomic binning, comparative biology and taxonomic classification.</title>
        <authorList>
            <person name="Goeker M."/>
        </authorList>
    </citation>
    <scope>NUCLEOTIDE SEQUENCE [LARGE SCALE GENOMIC DNA]</scope>
    <source>
        <strain evidence="4 5">DSM 105074</strain>
    </source>
</reference>
<dbReference type="EMBL" id="JACHGF010000007">
    <property type="protein sequence ID" value="MBB5285812.1"/>
    <property type="molecule type" value="Genomic_DNA"/>
</dbReference>
<keyword evidence="2" id="KW-0812">Transmembrane</keyword>
<evidence type="ECO:0000256" key="2">
    <source>
        <dbReference type="PROSITE-ProRule" id="PRU01360"/>
    </source>
</evidence>
<keyword evidence="2" id="KW-0998">Cell outer membrane</keyword>
<dbReference type="NCBIfam" id="TIGR04057">
    <property type="entry name" value="SusC_RagA_signa"/>
    <property type="match status" value="1"/>
</dbReference>
<dbReference type="InterPro" id="IPR039426">
    <property type="entry name" value="TonB-dep_rcpt-like"/>
</dbReference>
<dbReference type="Pfam" id="PF13715">
    <property type="entry name" value="CarbopepD_reg_2"/>
    <property type="match status" value="1"/>
</dbReference>
<dbReference type="InterPro" id="IPR023997">
    <property type="entry name" value="TonB-dep_OMP_SusC/RagA_CS"/>
</dbReference>
<keyword evidence="2" id="KW-0813">Transport</keyword>
<keyword evidence="2" id="KW-0472">Membrane</keyword>
<gene>
    <name evidence="4" type="ORF">HNQ92_003972</name>
</gene>
<comment type="similarity">
    <text evidence="2">Belongs to the TonB-dependent receptor family.</text>
</comment>
<dbReference type="InterPro" id="IPR037066">
    <property type="entry name" value="Plug_dom_sf"/>
</dbReference>
<dbReference type="Pfam" id="PF07715">
    <property type="entry name" value="Plug"/>
    <property type="match status" value="1"/>
</dbReference>
<dbReference type="RefSeq" id="WP_184176343.1">
    <property type="nucleotide sequence ID" value="NZ_JACHGF010000007.1"/>
</dbReference>
<dbReference type="AlphaFoldDB" id="A0A840TW48"/>
<dbReference type="InterPro" id="IPR012910">
    <property type="entry name" value="Plug_dom"/>
</dbReference>
<keyword evidence="1" id="KW-0732">Signal</keyword>
<dbReference type="PANTHER" id="PTHR30069:SF29">
    <property type="entry name" value="HEMOGLOBIN AND HEMOGLOBIN-HAPTOGLOBIN-BINDING PROTEIN 1-RELATED"/>
    <property type="match status" value="1"/>
</dbReference>
<dbReference type="Gene3D" id="2.60.40.1120">
    <property type="entry name" value="Carboxypeptidase-like, regulatory domain"/>
    <property type="match status" value="1"/>
</dbReference>
<evidence type="ECO:0000259" key="3">
    <source>
        <dbReference type="Pfam" id="PF07715"/>
    </source>
</evidence>
<dbReference type="PROSITE" id="PS52016">
    <property type="entry name" value="TONB_DEPENDENT_REC_3"/>
    <property type="match status" value="1"/>
</dbReference>
<comment type="subcellular location">
    <subcellularLocation>
        <location evidence="2">Cell outer membrane</location>
        <topology evidence="2">Multi-pass membrane protein</topology>
    </subcellularLocation>
</comment>
<dbReference type="Proteomes" id="UP000557307">
    <property type="component" value="Unassembled WGS sequence"/>
</dbReference>
<dbReference type="SUPFAM" id="SSF56935">
    <property type="entry name" value="Porins"/>
    <property type="match status" value="1"/>
</dbReference>
<dbReference type="PANTHER" id="PTHR30069">
    <property type="entry name" value="TONB-DEPENDENT OUTER MEMBRANE RECEPTOR"/>
    <property type="match status" value="1"/>
</dbReference>
<sequence length="996" mass="111935">MSSSTLLFFKKWFLISSFCLISVTNVYAQVFINGTVINEYSERIPAATVQVKSTPIRTITDANGNFALQVPDSASTLLTTARGYILHQTKINRGTSFTIQLTIDATFPGEKVYVGYGTQSKQTVAGAIATVRGDELSQSPVLALSNTLAGRLPGIIVINRSGEPGNDGASLYIRGNNALGDESALIVIDGVLERMGGLDRINPIDIETISVLKDASAAIYGWRAANGVIMVTTKKGKIGKPSLSYSFDQGFTNPTVIPKVTNASQYAHLLNELNIYQLPVSEWEAAHQAYRSTGSYLRPNGSVRSAPFSPEDLAKYQSGSAPWSHPNTDWFEATLKNFSPQVRHSLRLHGGTERFHYLASVGYLNQDGNYINSATSYKQYDARLNLNFEVNKYIKINVGTLGRQEVRNTSIRPASSIFRTLQLALPHEHAYWPNGLPGIALRSEHNPVVISTKLPGYHRSIQNFVQTNTSFEISVPRLNGLKFISMAALDQYTEAIRLWENPWTVYTRGNGFETDGITPRLLATSYGPNEPRMTPGSTKQLNLFLEGVLSYHKSFRNHTLYLLVGTNRETTKSDHQYNTARERLSTSRLGHLGRIEYNFSRKYLAEFVWRYDGSFMFPKEERYRFFPGFLAGWVISEENFWKRTVPVVHFLKLRGSVGQLGNDQINMPISTPNNTYRYLATTSSNLGLEGLILANKIHFEFDVFSNQRTKFIWDSQGNILRLPVEYLGKLQDKGWDLKLGYLHQSTHLQYRLSANAGQVRNKIITWNLPFHVQTWPIGMPFSSYFVYEYDGVFKTQAEIDANPLNYSALTNQLRPGDMKFRDTNGDGKITPEDRIFLPNSNLPLFQGGINASIQYKNIDLVLLVQGAAGAKQFVSSVESGISSNYLLDTFENRWTIDHPSSVHPRITNRGDQYYSVGNTYWLRSSNYLRLKNFELGYSLPTRAIGKIGLKSTRLHVSGFNLFTIDKLKVLDPEADNNLGYYYPQQKIFNMGLSASL</sequence>
<dbReference type="InterPro" id="IPR023996">
    <property type="entry name" value="TonB-dep_OMP_SusC/RagA"/>
</dbReference>
<dbReference type="InterPro" id="IPR008969">
    <property type="entry name" value="CarboxyPept-like_regulatory"/>
</dbReference>
<dbReference type="NCBIfam" id="TIGR04056">
    <property type="entry name" value="OMP_RagA_SusC"/>
    <property type="match status" value="1"/>
</dbReference>
<organism evidence="4 5">
    <name type="scientific">Rhabdobacter roseus</name>
    <dbReference type="NCBI Taxonomy" id="1655419"/>
    <lineage>
        <taxon>Bacteria</taxon>
        <taxon>Pseudomonadati</taxon>
        <taxon>Bacteroidota</taxon>
        <taxon>Cytophagia</taxon>
        <taxon>Cytophagales</taxon>
        <taxon>Cytophagaceae</taxon>
        <taxon>Rhabdobacter</taxon>
    </lineage>
</organism>
<dbReference type="SUPFAM" id="SSF49464">
    <property type="entry name" value="Carboxypeptidase regulatory domain-like"/>
    <property type="match status" value="1"/>
</dbReference>
<protein>
    <submittedName>
        <fullName evidence="4">TonB-linked SusC/RagA family outer membrane protein</fullName>
    </submittedName>
</protein>
<dbReference type="Gene3D" id="2.170.130.10">
    <property type="entry name" value="TonB-dependent receptor, plug domain"/>
    <property type="match status" value="1"/>
</dbReference>
<dbReference type="GO" id="GO:0015344">
    <property type="term" value="F:siderophore uptake transmembrane transporter activity"/>
    <property type="evidence" value="ECO:0007669"/>
    <property type="project" value="TreeGrafter"/>
</dbReference>
<dbReference type="GO" id="GO:0009279">
    <property type="term" value="C:cell outer membrane"/>
    <property type="evidence" value="ECO:0007669"/>
    <property type="project" value="UniProtKB-SubCell"/>
</dbReference>
<evidence type="ECO:0000313" key="5">
    <source>
        <dbReference type="Proteomes" id="UP000557307"/>
    </source>
</evidence>
<proteinExistence type="inferred from homology"/>
<name>A0A840TW48_9BACT</name>
<keyword evidence="2" id="KW-1134">Transmembrane beta strand</keyword>